<organism evidence="1 2">
    <name type="scientific">Tahibacter amnicola</name>
    <dbReference type="NCBI Taxonomy" id="2976241"/>
    <lineage>
        <taxon>Bacteria</taxon>
        <taxon>Pseudomonadati</taxon>
        <taxon>Pseudomonadota</taxon>
        <taxon>Gammaproteobacteria</taxon>
        <taxon>Lysobacterales</taxon>
        <taxon>Rhodanobacteraceae</taxon>
        <taxon>Tahibacter</taxon>
    </lineage>
</organism>
<protein>
    <submittedName>
        <fullName evidence="1">Uncharacterized protein</fullName>
    </submittedName>
</protein>
<name>A0ABY6B7D6_9GAMM</name>
<reference evidence="1" key="1">
    <citation type="submission" date="2022-09" db="EMBL/GenBank/DDBJ databases">
        <title>Tahibacter sp. nov., isolated from a fresh water.</title>
        <authorList>
            <person name="Baek J.H."/>
            <person name="Lee J.K."/>
            <person name="Kim J.M."/>
            <person name="Jeon C.O."/>
        </authorList>
    </citation>
    <scope>NUCLEOTIDE SEQUENCE</scope>
    <source>
        <strain evidence="1">W38</strain>
    </source>
</reference>
<proteinExistence type="predicted"/>
<evidence type="ECO:0000313" key="2">
    <source>
        <dbReference type="Proteomes" id="UP001064632"/>
    </source>
</evidence>
<dbReference type="EMBL" id="CP104694">
    <property type="protein sequence ID" value="UXI66018.1"/>
    <property type="molecule type" value="Genomic_DNA"/>
</dbReference>
<keyword evidence="2" id="KW-1185">Reference proteome</keyword>
<dbReference type="RefSeq" id="WP_261693008.1">
    <property type="nucleotide sequence ID" value="NZ_CP104694.1"/>
</dbReference>
<sequence>MRNIGAFANCLERLDYIADAYGTLHQVDYVVRQRQDHVLNDADLIGYLRTSITEAIDAFWSFEPAEPITVWQERRLRRYLNWYWRRIEIAHAIDLSDAMTRLCRPPVIELTGPPIMTDARRVYLDLGRMRGSDNPEIALIDDRNRLQRFPSDQNLSIPGLLDAFRSRRKDVIDKFFESLIDHARQRQS</sequence>
<dbReference type="Proteomes" id="UP001064632">
    <property type="component" value="Chromosome"/>
</dbReference>
<gene>
    <name evidence="1" type="ORF">N4264_14790</name>
</gene>
<evidence type="ECO:0000313" key="1">
    <source>
        <dbReference type="EMBL" id="UXI66018.1"/>
    </source>
</evidence>
<accession>A0ABY6B7D6</accession>